<name>A0AAN8UEF1_SOLBU</name>
<evidence type="ECO:0000313" key="2">
    <source>
        <dbReference type="Proteomes" id="UP001371456"/>
    </source>
</evidence>
<evidence type="ECO:0000313" key="1">
    <source>
        <dbReference type="EMBL" id="KAK6803691.1"/>
    </source>
</evidence>
<proteinExistence type="predicted"/>
<dbReference type="AlphaFoldDB" id="A0AAN8UEF1"/>
<dbReference type="EMBL" id="JBANQN010000001">
    <property type="protein sequence ID" value="KAK6803691.1"/>
    <property type="molecule type" value="Genomic_DNA"/>
</dbReference>
<organism evidence="1 2">
    <name type="scientific">Solanum bulbocastanum</name>
    <name type="common">Wild potato</name>
    <dbReference type="NCBI Taxonomy" id="147425"/>
    <lineage>
        <taxon>Eukaryota</taxon>
        <taxon>Viridiplantae</taxon>
        <taxon>Streptophyta</taxon>
        <taxon>Embryophyta</taxon>
        <taxon>Tracheophyta</taxon>
        <taxon>Spermatophyta</taxon>
        <taxon>Magnoliopsida</taxon>
        <taxon>eudicotyledons</taxon>
        <taxon>Gunneridae</taxon>
        <taxon>Pentapetalae</taxon>
        <taxon>asterids</taxon>
        <taxon>lamiids</taxon>
        <taxon>Solanales</taxon>
        <taxon>Solanaceae</taxon>
        <taxon>Solanoideae</taxon>
        <taxon>Solaneae</taxon>
        <taxon>Solanum</taxon>
    </lineage>
</organism>
<dbReference type="Proteomes" id="UP001371456">
    <property type="component" value="Unassembled WGS sequence"/>
</dbReference>
<dbReference type="InterPro" id="IPR032675">
    <property type="entry name" value="LRR_dom_sf"/>
</dbReference>
<dbReference type="SUPFAM" id="SSF52047">
    <property type="entry name" value="RNI-like"/>
    <property type="match status" value="1"/>
</dbReference>
<protein>
    <submittedName>
        <fullName evidence="1">Uncharacterized protein</fullName>
    </submittedName>
</protein>
<dbReference type="Gene3D" id="3.80.10.10">
    <property type="entry name" value="Ribonuclease Inhibitor"/>
    <property type="match status" value="1"/>
</dbReference>
<reference evidence="1 2" key="1">
    <citation type="submission" date="2024-02" db="EMBL/GenBank/DDBJ databases">
        <title>de novo genome assembly of Solanum bulbocastanum strain 11H21.</title>
        <authorList>
            <person name="Hosaka A.J."/>
        </authorList>
    </citation>
    <scope>NUCLEOTIDE SEQUENCE [LARGE SCALE GENOMIC DNA]</scope>
    <source>
        <tissue evidence="1">Young leaves</tissue>
    </source>
</reference>
<gene>
    <name evidence="1" type="ORF">RDI58_001475</name>
</gene>
<sequence length="139" mass="15739">MEKPDFTGMPNLEYLNLSLKEVHPSLGCSRKLISLKLYGCINLERFPCLNVGLEKFPEFLGRLKPKLDISVRGSKIRSGLPRVLDLRNFKNLVAFPSSIGMLKMYLFYTQISQLPSSIIWLNKLKSLSFAKENIGGGLF</sequence>
<accession>A0AAN8UEF1</accession>
<keyword evidence="2" id="KW-1185">Reference proteome</keyword>
<comment type="caution">
    <text evidence="1">The sequence shown here is derived from an EMBL/GenBank/DDBJ whole genome shotgun (WGS) entry which is preliminary data.</text>
</comment>